<reference evidence="1" key="1">
    <citation type="journal article" date="2021" name="Proc. Natl. Acad. Sci. U.S.A.">
        <title>A Catalog of Tens of Thousands of Viruses from Human Metagenomes Reveals Hidden Associations with Chronic Diseases.</title>
        <authorList>
            <person name="Tisza M.J."/>
            <person name="Buck C.B."/>
        </authorList>
    </citation>
    <scope>NUCLEOTIDE SEQUENCE</scope>
    <source>
        <strain evidence="1">CtvTz5</strain>
    </source>
</reference>
<organism evidence="1">
    <name type="scientific">Phage sp. ctvTz5</name>
    <dbReference type="NCBI Taxonomy" id="2826754"/>
    <lineage>
        <taxon>Viruses</taxon>
    </lineage>
</organism>
<evidence type="ECO:0000313" key="1">
    <source>
        <dbReference type="EMBL" id="DAE21575.1"/>
    </source>
</evidence>
<proteinExistence type="predicted"/>
<sequence length="42" mass="4898">MYYFKNERGISPIMISLYLGCQGFDSFASHCLSNTKKQTNRF</sequence>
<protein>
    <submittedName>
        <fullName evidence="1">Uncharacterized protein</fullName>
    </submittedName>
</protein>
<dbReference type="EMBL" id="BK015713">
    <property type="protein sequence ID" value="DAE21575.1"/>
    <property type="molecule type" value="Genomic_DNA"/>
</dbReference>
<accession>A0A8S5QQL7</accession>
<name>A0A8S5QQL7_9VIRU</name>